<dbReference type="OrthoDB" id="3183633at2"/>
<dbReference type="InterPro" id="IPR043149">
    <property type="entry name" value="TagF_N"/>
</dbReference>
<dbReference type="PANTHER" id="PTHR37316">
    <property type="entry name" value="TEICHOIC ACID GLYCEROL-PHOSPHATE PRIMASE"/>
    <property type="match status" value="1"/>
</dbReference>
<accession>A0A1H7VGD3</accession>
<dbReference type="GO" id="GO:0047355">
    <property type="term" value="F:CDP-glycerol glycerophosphotransferase activity"/>
    <property type="evidence" value="ECO:0007669"/>
    <property type="project" value="InterPro"/>
</dbReference>
<dbReference type="Pfam" id="PF04464">
    <property type="entry name" value="Glyphos_transf"/>
    <property type="match status" value="1"/>
</dbReference>
<dbReference type="GO" id="GO:0019350">
    <property type="term" value="P:teichoic acid biosynthetic process"/>
    <property type="evidence" value="ECO:0007669"/>
    <property type="project" value="UniProtKB-KW"/>
</dbReference>
<dbReference type="Proteomes" id="UP000198953">
    <property type="component" value="Unassembled WGS sequence"/>
</dbReference>
<keyword evidence="4 8" id="KW-0808">Transferase</keyword>
<keyword evidence="9" id="KW-1185">Reference proteome</keyword>
<keyword evidence="3" id="KW-1003">Cell membrane</keyword>
<evidence type="ECO:0000256" key="1">
    <source>
        <dbReference type="ARBA" id="ARBA00004202"/>
    </source>
</evidence>
<dbReference type="Gene3D" id="3.40.50.11820">
    <property type="match status" value="1"/>
</dbReference>
<dbReference type="SUPFAM" id="SSF53756">
    <property type="entry name" value="UDP-Glycosyltransferase/glycogen phosphorylase"/>
    <property type="match status" value="1"/>
</dbReference>
<dbReference type="SUPFAM" id="SSF53448">
    <property type="entry name" value="Nucleotide-diphospho-sugar transferases"/>
    <property type="match status" value="1"/>
</dbReference>
<dbReference type="AlphaFoldDB" id="A0A1H7VGD3"/>
<dbReference type="Gene3D" id="3.40.50.12580">
    <property type="match status" value="1"/>
</dbReference>
<evidence type="ECO:0000256" key="6">
    <source>
        <dbReference type="ARBA" id="ARBA00023136"/>
    </source>
</evidence>
<proteinExistence type="inferred from homology"/>
<comment type="subcellular location">
    <subcellularLocation>
        <location evidence="1">Cell membrane</location>
        <topology evidence="1">Peripheral membrane protein</topology>
    </subcellularLocation>
</comment>
<evidence type="ECO:0000256" key="2">
    <source>
        <dbReference type="ARBA" id="ARBA00010488"/>
    </source>
</evidence>
<evidence type="ECO:0000313" key="9">
    <source>
        <dbReference type="Proteomes" id="UP000198953"/>
    </source>
</evidence>
<dbReference type="PANTHER" id="PTHR37316:SF3">
    <property type="entry name" value="TEICHOIC ACID GLYCEROL-PHOSPHATE TRANSFERASE"/>
    <property type="match status" value="1"/>
</dbReference>
<dbReference type="GO" id="GO:0005886">
    <property type="term" value="C:plasma membrane"/>
    <property type="evidence" value="ECO:0007669"/>
    <property type="project" value="UniProtKB-SubCell"/>
</dbReference>
<dbReference type="Pfam" id="PF00535">
    <property type="entry name" value="Glycos_transf_2"/>
    <property type="match status" value="1"/>
</dbReference>
<dbReference type="InterPro" id="IPR051612">
    <property type="entry name" value="Teichoic_Acid_Biosynth"/>
</dbReference>
<evidence type="ECO:0000313" key="8">
    <source>
        <dbReference type="EMBL" id="SEM08351.1"/>
    </source>
</evidence>
<dbReference type="InterPro" id="IPR007554">
    <property type="entry name" value="Glycerophosphate_synth"/>
</dbReference>
<evidence type="ECO:0000259" key="7">
    <source>
        <dbReference type="Pfam" id="PF00535"/>
    </source>
</evidence>
<comment type="similarity">
    <text evidence="2">Belongs to the CDP-glycerol glycerophosphotransferase family.</text>
</comment>
<sequence>MPDCTVVVITYNDAARLPRAVRSVLGQTLRDLEVLVCDDASTDATPDVAARLAAEDPRVRYLRRDANSGGCGAPRNDGIDAAASPYVMFLDSDDELPRHACKSLLAEIERTGADFVSGQISRLFESSGRLRRYYPSLFARRRVVGGIGEDPELFLDSFSTNKLYDLAWLRARGLRFPEDIHYEDHVFATGLYALSRRFAVVPWTVYHWRRPTSNRSISLSVGDLGNVRQRVIAARMSDDVLREHGLADLVPARQRRFLRQDLRVYLNPLPARDLVWVKEFAAVVRPYLEGIPEESYEGLDPLARVCCHLILDDRADDLRVAAASLTGARAAPRAAVQLDGRTYWGTTVKPGMDITGLRLAELPYGDSRLRHEVGELSRDGDRVRMTVRTYDPFGALPLDWRAFLEAGGERVPIRPEPSGDGGYVSEVVFRPKGRCEPRIGFTRLSDGHTTTDPLLVDPNAAPVVLPGCVVGPEGCAAYLSVRTRRTPRALPRAVARRARRELGRRLAAPRMKLRAYRALIRVLPPRRDLALFESDVGKGCTGSPRAIYEELLRREAPIRMVWSVAPGVRHVPEGAAVVRRGSWRHVWAMARAGVWVDSHGFPLDYPKPRGTRYLQTWHGQGIKSIGFDAPDLRSDFEGPRRQWRAAVARWDALVSPSAEFSRLFLPSNGYTGTVYRYGTPRCDALVRGESTGDVRERLEIPAGRKVLLYAPTYRDRNKGGGRSVRVDLERLAEELADEWVLVLRTHPVERYEPPEHVRHFVRSAAAYPEINDLMLASDALLTDYSSVMCDYALTGRPMLFFVDDWDEYRLSERGVYHDLPAIAPGPCVTTTEELIAALRDLPAGHERHAARYAAFRELWCADERGDAASRVVEDFFAAHLGRAAR</sequence>
<keyword evidence="6" id="KW-0472">Membrane</keyword>
<keyword evidence="5" id="KW-0777">Teichoic acid biosynthesis</keyword>
<feature type="domain" description="Glycosyltransferase 2-like" evidence="7">
    <location>
        <begin position="5"/>
        <end position="141"/>
    </location>
</feature>
<organism evidence="8 9">
    <name type="scientific">Nonomuraea pusilla</name>
    <dbReference type="NCBI Taxonomy" id="46177"/>
    <lineage>
        <taxon>Bacteria</taxon>
        <taxon>Bacillati</taxon>
        <taxon>Actinomycetota</taxon>
        <taxon>Actinomycetes</taxon>
        <taxon>Streptosporangiales</taxon>
        <taxon>Streptosporangiaceae</taxon>
        <taxon>Nonomuraea</taxon>
    </lineage>
</organism>
<dbReference type="CDD" id="cd00761">
    <property type="entry name" value="Glyco_tranf_GTA_type"/>
    <property type="match status" value="1"/>
</dbReference>
<dbReference type="Gene3D" id="3.90.550.10">
    <property type="entry name" value="Spore Coat Polysaccharide Biosynthesis Protein SpsA, Chain A"/>
    <property type="match status" value="1"/>
</dbReference>
<protein>
    <submittedName>
        <fullName evidence="8">CDP-glycerol glycerophosphotransferase</fullName>
    </submittedName>
</protein>
<dbReference type="EMBL" id="FOBF01000009">
    <property type="protein sequence ID" value="SEM08351.1"/>
    <property type="molecule type" value="Genomic_DNA"/>
</dbReference>
<gene>
    <name evidence="8" type="ORF">SAMN05660976_04145</name>
</gene>
<evidence type="ECO:0000256" key="5">
    <source>
        <dbReference type="ARBA" id="ARBA00022944"/>
    </source>
</evidence>
<evidence type="ECO:0000256" key="3">
    <source>
        <dbReference type="ARBA" id="ARBA00022475"/>
    </source>
</evidence>
<reference evidence="8 9" key="1">
    <citation type="submission" date="2016-10" db="EMBL/GenBank/DDBJ databases">
        <authorList>
            <person name="de Groot N.N."/>
        </authorList>
    </citation>
    <scope>NUCLEOTIDE SEQUENCE [LARGE SCALE GENOMIC DNA]</scope>
    <source>
        <strain evidence="8 9">DSM 43357</strain>
    </source>
</reference>
<dbReference type="InterPro" id="IPR043148">
    <property type="entry name" value="TagF_C"/>
</dbReference>
<name>A0A1H7VGD3_9ACTN</name>
<dbReference type="STRING" id="46177.SAMN05660976_04145"/>
<dbReference type="RefSeq" id="WP_091102215.1">
    <property type="nucleotide sequence ID" value="NZ_FOBF01000009.1"/>
</dbReference>
<dbReference type="InterPro" id="IPR029044">
    <property type="entry name" value="Nucleotide-diphossugar_trans"/>
</dbReference>
<evidence type="ECO:0000256" key="4">
    <source>
        <dbReference type="ARBA" id="ARBA00022679"/>
    </source>
</evidence>
<dbReference type="InterPro" id="IPR001173">
    <property type="entry name" value="Glyco_trans_2-like"/>
</dbReference>